<keyword evidence="2" id="KW-1185">Reference proteome</keyword>
<dbReference type="AlphaFoldDB" id="A0A4Z1KJ61"/>
<sequence length="74" mass="8680">MTDRLQLMETIRNLALLFRKLKRTGIRNSVLRTGWIRQQPCLSGRKIYGHEVLRQKAIHAERSFDEAEAGIMEQ</sequence>
<organism evidence="1 2">
    <name type="scientific">Botrytis porri</name>
    <dbReference type="NCBI Taxonomy" id="87229"/>
    <lineage>
        <taxon>Eukaryota</taxon>
        <taxon>Fungi</taxon>
        <taxon>Dikarya</taxon>
        <taxon>Ascomycota</taxon>
        <taxon>Pezizomycotina</taxon>
        <taxon>Leotiomycetes</taxon>
        <taxon>Helotiales</taxon>
        <taxon>Sclerotiniaceae</taxon>
        <taxon>Botrytis</taxon>
    </lineage>
</organism>
<comment type="caution">
    <text evidence="1">The sequence shown here is derived from an EMBL/GenBank/DDBJ whole genome shotgun (WGS) entry which is preliminary data.</text>
</comment>
<evidence type="ECO:0000313" key="1">
    <source>
        <dbReference type="EMBL" id="TGO86097.1"/>
    </source>
</evidence>
<dbReference type="Proteomes" id="UP000297280">
    <property type="component" value="Unassembled WGS sequence"/>
</dbReference>
<name>A0A4Z1KJ61_9HELO</name>
<proteinExistence type="predicted"/>
<protein>
    <submittedName>
        <fullName evidence="1">Uncharacterized protein</fullName>
    </submittedName>
</protein>
<reference evidence="1 2" key="1">
    <citation type="submission" date="2017-12" db="EMBL/GenBank/DDBJ databases">
        <title>Comparative genomics of Botrytis spp.</title>
        <authorList>
            <person name="Valero-Jimenez C.A."/>
            <person name="Tapia P."/>
            <person name="Veloso J."/>
            <person name="Silva-Moreno E."/>
            <person name="Staats M."/>
            <person name="Valdes J.H."/>
            <person name="Van Kan J.A.L."/>
        </authorList>
    </citation>
    <scope>NUCLEOTIDE SEQUENCE [LARGE SCALE GENOMIC DNA]</scope>
    <source>
        <strain evidence="1 2">MUCL3349</strain>
    </source>
</reference>
<evidence type="ECO:0000313" key="2">
    <source>
        <dbReference type="Proteomes" id="UP000297280"/>
    </source>
</evidence>
<accession>A0A4Z1KJ61</accession>
<gene>
    <name evidence="1" type="ORF">BPOR_0335g00030</name>
</gene>
<dbReference type="EMBL" id="PQXO01000334">
    <property type="protein sequence ID" value="TGO86097.1"/>
    <property type="molecule type" value="Genomic_DNA"/>
</dbReference>